<comment type="similarity">
    <text evidence="8">Belongs to the protein kinase superfamily.</text>
</comment>
<evidence type="ECO:0000313" key="11">
    <source>
        <dbReference type="Proteomes" id="UP000075901"/>
    </source>
</evidence>
<keyword evidence="3" id="KW-0808">Transferase</keyword>
<evidence type="ECO:0000256" key="5">
    <source>
        <dbReference type="ARBA" id="ARBA00022777"/>
    </source>
</evidence>
<dbReference type="FunFam" id="1.10.510.10:FF:000658">
    <property type="entry name" value="Protein CBG12184"/>
    <property type="match status" value="1"/>
</dbReference>
<proteinExistence type="inferred from homology"/>
<reference evidence="10" key="2">
    <citation type="submission" date="2020-05" db="UniProtKB">
        <authorList>
            <consortium name="EnsemblMetazoa"/>
        </authorList>
    </citation>
    <scope>IDENTIFICATION</scope>
    <source>
        <strain evidence="10">maculatus3</strain>
    </source>
</reference>
<accession>A0A182SBN0</accession>
<dbReference type="PIRSF" id="PIRSF000654">
    <property type="entry name" value="Integrin-linked_kinase"/>
    <property type="match status" value="1"/>
</dbReference>
<dbReference type="GO" id="GO:0004674">
    <property type="term" value="F:protein serine/threonine kinase activity"/>
    <property type="evidence" value="ECO:0007669"/>
    <property type="project" value="UniProtKB-KW"/>
</dbReference>
<dbReference type="GO" id="GO:0035556">
    <property type="term" value="P:intracellular signal transduction"/>
    <property type="evidence" value="ECO:0007669"/>
    <property type="project" value="TreeGrafter"/>
</dbReference>
<feature type="binding site" evidence="7">
    <location>
        <position position="60"/>
    </location>
    <ligand>
        <name>ATP</name>
        <dbReference type="ChEBI" id="CHEBI:30616"/>
    </ligand>
</feature>
<evidence type="ECO:0000256" key="6">
    <source>
        <dbReference type="ARBA" id="ARBA00022840"/>
    </source>
</evidence>
<reference evidence="11" key="1">
    <citation type="submission" date="2013-09" db="EMBL/GenBank/DDBJ databases">
        <title>The Genome Sequence of Anopheles maculatus species B.</title>
        <authorList>
            <consortium name="The Broad Institute Genomics Platform"/>
            <person name="Neafsey D.E."/>
            <person name="Besansky N."/>
            <person name="Howell P."/>
            <person name="Walton C."/>
            <person name="Young S.K."/>
            <person name="Zeng Q."/>
            <person name="Gargeya S."/>
            <person name="Fitzgerald M."/>
            <person name="Haas B."/>
            <person name="Abouelleil A."/>
            <person name="Allen A.W."/>
            <person name="Alvarado L."/>
            <person name="Arachchi H.M."/>
            <person name="Berlin A.M."/>
            <person name="Chapman S.B."/>
            <person name="Gainer-Dewar J."/>
            <person name="Goldberg J."/>
            <person name="Griggs A."/>
            <person name="Gujja S."/>
            <person name="Hansen M."/>
            <person name="Howarth C."/>
            <person name="Imamovic A."/>
            <person name="Ireland A."/>
            <person name="Larimer J."/>
            <person name="McCowan C."/>
            <person name="Murphy C."/>
            <person name="Pearson M."/>
            <person name="Poon T.W."/>
            <person name="Priest M."/>
            <person name="Roberts A."/>
            <person name="Saif S."/>
            <person name="Shea T."/>
            <person name="Sisk P."/>
            <person name="Sykes S."/>
            <person name="Wortman J."/>
            <person name="Nusbaum C."/>
            <person name="Birren B."/>
        </authorList>
    </citation>
    <scope>NUCLEOTIDE SEQUENCE [LARGE SCALE GENOMIC DNA]</scope>
    <source>
        <strain evidence="11">maculatus3</strain>
    </source>
</reference>
<dbReference type="AlphaFoldDB" id="A0A182SBN0"/>
<dbReference type="InterPro" id="IPR000719">
    <property type="entry name" value="Prot_kinase_dom"/>
</dbReference>
<keyword evidence="11" id="KW-1185">Reference proteome</keyword>
<dbReference type="PANTHER" id="PTHR24346">
    <property type="entry name" value="MAP/MICROTUBULE AFFINITY-REGULATING KINASE"/>
    <property type="match status" value="1"/>
</dbReference>
<dbReference type="PROSITE" id="PS50011">
    <property type="entry name" value="PROTEIN_KINASE_DOM"/>
    <property type="match status" value="1"/>
</dbReference>
<dbReference type="SUPFAM" id="SSF56112">
    <property type="entry name" value="Protein kinase-like (PK-like)"/>
    <property type="match status" value="1"/>
</dbReference>
<name>A0A182SBN0_9DIPT</name>
<dbReference type="InterPro" id="IPR011009">
    <property type="entry name" value="Kinase-like_dom_sf"/>
</dbReference>
<dbReference type="PROSITE" id="PS00108">
    <property type="entry name" value="PROTEIN_KINASE_ST"/>
    <property type="match status" value="1"/>
</dbReference>
<keyword evidence="5" id="KW-0418">Kinase</keyword>
<protein>
    <recommendedName>
        <fullName evidence="9">Protein kinase domain-containing protein</fullName>
    </recommendedName>
</protein>
<dbReference type="Pfam" id="PF00069">
    <property type="entry name" value="Pkinase"/>
    <property type="match status" value="1"/>
</dbReference>
<keyword evidence="6 7" id="KW-0067">ATP-binding</keyword>
<evidence type="ECO:0000313" key="10">
    <source>
        <dbReference type="EnsemblMetazoa" id="AMAM003537-PA"/>
    </source>
</evidence>
<dbReference type="FunFam" id="3.30.200.20:FF:000042">
    <property type="entry name" value="Aurora kinase A"/>
    <property type="match status" value="1"/>
</dbReference>
<dbReference type="InterPro" id="IPR017441">
    <property type="entry name" value="Protein_kinase_ATP_BS"/>
</dbReference>
<dbReference type="PROSITE" id="PS00107">
    <property type="entry name" value="PROTEIN_KINASE_ATP"/>
    <property type="match status" value="1"/>
</dbReference>
<dbReference type="EnsemblMetazoa" id="AMAM003537-RA">
    <property type="protein sequence ID" value="AMAM003537-PA"/>
    <property type="gene ID" value="AMAM003537"/>
</dbReference>
<comment type="subunit">
    <text evidence="1">Homodimer.</text>
</comment>
<keyword evidence="2 8" id="KW-0723">Serine/threonine-protein kinase</keyword>
<dbReference type="SMART" id="SM00220">
    <property type="entry name" value="S_TKc"/>
    <property type="match status" value="1"/>
</dbReference>
<evidence type="ECO:0000256" key="4">
    <source>
        <dbReference type="ARBA" id="ARBA00022741"/>
    </source>
</evidence>
<sequence>MADAPKVLVEPLPEQKSRNSETVTTLEKYGYTAYEIIGQGAYATVKKAYWEKKRAMVAVKIMSITQAGRAFVEKCVPRELEVMHKLHHQNIIHFYEFFETTMRFYIVMRYAENGSLLNLIRKEGRLPEPRVRRYYRELLDALQYIHSKGYAHRDIKLENLVLDRNDRLKLIDFGFACRLWEGECDSSSNTQQEPHLSETFCGSHAYASPEILKFKPYDPVPADIWASGVVLYSLLFGQLPFSNKRNVRVMLEVCISLTCSFQR</sequence>
<dbReference type="GO" id="GO:0005524">
    <property type="term" value="F:ATP binding"/>
    <property type="evidence" value="ECO:0007669"/>
    <property type="project" value="UniProtKB-UniRule"/>
</dbReference>
<evidence type="ECO:0000259" key="9">
    <source>
        <dbReference type="PROSITE" id="PS50011"/>
    </source>
</evidence>
<keyword evidence="4 7" id="KW-0547">Nucleotide-binding</keyword>
<feature type="domain" description="Protein kinase" evidence="9">
    <location>
        <begin position="31"/>
        <end position="263"/>
    </location>
</feature>
<dbReference type="VEuPathDB" id="VectorBase:AMAM003537"/>
<evidence type="ECO:0000256" key="8">
    <source>
        <dbReference type="RuleBase" id="RU000304"/>
    </source>
</evidence>
<evidence type="ECO:0000256" key="2">
    <source>
        <dbReference type="ARBA" id="ARBA00022527"/>
    </source>
</evidence>
<organism evidence="10 11">
    <name type="scientific">Anopheles maculatus</name>
    <dbReference type="NCBI Taxonomy" id="74869"/>
    <lineage>
        <taxon>Eukaryota</taxon>
        <taxon>Metazoa</taxon>
        <taxon>Ecdysozoa</taxon>
        <taxon>Arthropoda</taxon>
        <taxon>Hexapoda</taxon>
        <taxon>Insecta</taxon>
        <taxon>Pterygota</taxon>
        <taxon>Neoptera</taxon>
        <taxon>Endopterygota</taxon>
        <taxon>Diptera</taxon>
        <taxon>Nematocera</taxon>
        <taxon>Culicoidea</taxon>
        <taxon>Culicidae</taxon>
        <taxon>Anophelinae</taxon>
        <taxon>Anopheles</taxon>
        <taxon>Anopheles maculatus group</taxon>
    </lineage>
</organism>
<dbReference type="InterPro" id="IPR008271">
    <property type="entry name" value="Ser/Thr_kinase_AS"/>
</dbReference>
<evidence type="ECO:0000256" key="7">
    <source>
        <dbReference type="PROSITE-ProRule" id="PRU10141"/>
    </source>
</evidence>
<dbReference type="PANTHER" id="PTHR24346:SF30">
    <property type="entry name" value="MATERNAL EMBRYONIC LEUCINE ZIPPER KINASE"/>
    <property type="match status" value="1"/>
</dbReference>
<dbReference type="Proteomes" id="UP000075901">
    <property type="component" value="Unassembled WGS sequence"/>
</dbReference>
<dbReference type="GO" id="GO:0005737">
    <property type="term" value="C:cytoplasm"/>
    <property type="evidence" value="ECO:0007669"/>
    <property type="project" value="TreeGrafter"/>
</dbReference>
<dbReference type="Gene3D" id="1.10.510.10">
    <property type="entry name" value="Transferase(Phosphotransferase) domain 1"/>
    <property type="match status" value="1"/>
</dbReference>
<evidence type="ECO:0000256" key="3">
    <source>
        <dbReference type="ARBA" id="ARBA00022679"/>
    </source>
</evidence>
<evidence type="ECO:0000256" key="1">
    <source>
        <dbReference type="ARBA" id="ARBA00011738"/>
    </source>
</evidence>